<protein>
    <recommendedName>
        <fullName evidence="4">Transcription elongation factor SPT4</fullName>
    </recommendedName>
    <alternativeName>
        <fullName evidence="8">Chromatin elongation factor SPT4</fullName>
    </alternativeName>
</protein>
<evidence type="ECO:0000256" key="2">
    <source>
        <dbReference type="ARBA" id="ARBA00004584"/>
    </source>
</evidence>
<dbReference type="CDD" id="cd07973">
    <property type="entry name" value="Spt4"/>
    <property type="match status" value="1"/>
</dbReference>
<keyword evidence="7" id="KW-0137">Centromere</keyword>
<evidence type="ECO:0000259" key="9">
    <source>
        <dbReference type="SMART" id="SM01389"/>
    </source>
</evidence>
<dbReference type="InterPro" id="IPR029040">
    <property type="entry name" value="RPABC4/Spt4"/>
</dbReference>
<evidence type="ECO:0000313" key="11">
    <source>
        <dbReference type="Proteomes" id="UP001357485"/>
    </source>
</evidence>
<dbReference type="Proteomes" id="UP001357485">
    <property type="component" value="Unassembled WGS sequence"/>
</dbReference>
<organism evidence="10 11">
    <name type="scientific">Cryomyces antarcticus</name>
    <dbReference type="NCBI Taxonomy" id="329879"/>
    <lineage>
        <taxon>Eukaryota</taxon>
        <taxon>Fungi</taxon>
        <taxon>Dikarya</taxon>
        <taxon>Ascomycota</taxon>
        <taxon>Pezizomycotina</taxon>
        <taxon>Dothideomycetes</taxon>
        <taxon>Dothideomycetes incertae sedis</taxon>
        <taxon>Cryomyces</taxon>
    </lineage>
</organism>
<dbReference type="SUPFAM" id="SSF63393">
    <property type="entry name" value="RNA polymerase subunits"/>
    <property type="match status" value="1"/>
</dbReference>
<evidence type="ECO:0000256" key="4">
    <source>
        <dbReference type="ARBA" id="ARBA00020182"/>
    </source>
</evidence>
<evidence type="ECO:0000256" key="1">
    <source>
        <dbReference type="ARBA" id="ARBA00004123"/>
    </source>
</evidence>
<evidence type="ECO:0000256" key="6">
    <source>
        <dbReference type="ARBA" id="ARBA00023242"/>
    </source>
</evidence>
<proteinExistence type="inferred from homology"/>
<dbReference type="SMART" id="SM01389">
    <property type="entry name" value="Spt4"/>
    <property type="match status" value="1"/>
</dbReference>
<dbReference type="InterPro" id="IPR022800">
    <property type="entry name" value="Spt4/RpoE2_Znf"/>
</dbReference>
<keyword evidence="10" id="KW-0251">Elongation factor</keyword>
<evidence type="ECO:0000256" key="5">
    <source>
        <dbReference type="ARBA" id="ARBA00023163"/>
    </source>
</evidence>
<feature type="domain" description="Spt4/RpoE2 zinc finger" evidence="9">
    <location>
        <begin position="13"/>
        <end position="90"/>
    </location>
</feature>
<keyword evidence="10" id="KW-0648">Protein biosynthesis</keyword>
<reference evidence="10 11" key="1">
    <citation type="submission" date="2023-08" db="EMBL/GenBank/DDBJ databases">
        <title>Black Yeasts Isolated from many extreme environments.</title>
        <authorList>
            <person name="Coleine C."/>
            <person name="Stajich J.E."/>
            <person name="Selbmann L."/>
        </authorList>
    </citation>
    <scope>NUCLEOTIDE SEQUENCE [LARGE SCALE GENOMIC DNA]</scope>
    <source>
        <strain evidence="10 11">CCFEE 536</strain>
    </source>
</reference>
<evidence type="ECO:0000256" key="8">
    <source>
        <dbReference type="ARBA" id="ARBA00029869"/>
    </source>
</evidence>
<dbReference type="Gene3D" id="3.30.40.210">
    <property type="match status" value="1"/>
</dbReference>
<comment type="caution">
    <text evidence="10">The sequence shown here is derived from an EMBL/GenBank/DDBJ whole genome shotgun (WGS) entry which is preliminary data.</text>
</comment>
<dbReference type="PANTHER" id="PTHR12882">
    <property type="entry name" value="SUPPRESSOR OF TY 4"/>
    <property type="match status" value="1"/>
</dbReference>
<keyword evidence="11" id="KW-1185">Reference proteome</keyword>
<dbReference type="GO" id="GO:0003746">
    <property type="term" value="F:translation elongation factor activity"/>
    <property type="evidence" value="ECO:0007669"/>
    <property type="project" value="UniProtKB-KW"/>
</dbReference>
<evidence type="ECO:0000313" key="10">
    <source>
        <dbReference type="EMBL" id="KAK5256475.1"/>
    </source>
</evidence>
<comment type="similarity">
    <text evidence="3">Belongs to the SPT4 family.</text>
</comment>
<comment type="subcellular location">
    <subcellularLocation>
        <location evidence="2">Chromosome</location>
        <location evidence="2">Centromere</location>
    </subcellularLocation>
    <subcellularLocation>
        <location evidence="1">Nucleus</location>
    </subcellularLocation>
</comment>
<gene>
    <name evidence="10" type="primary">SPT4</name>
    <name evidence="10" type="ORF">LTR16_003194</name>
</gene>
<dbReference type="EMBL" id="JAVRRA010008518">
    <property type="protein sequence ID" value="KAK5256475.1"/>
    <property type="molecule type" value="Genomic_DNA"/>
</dbReference>
<evidence type="ECO:0000256" key="3">
    <source>
        <dbReference type="ARBA" id="ARBA00010464"/>
    </source>
</evidence>
<dbReference type="InterPro" id="IPR038510">
    <property type="entry name" value="Spt4_sf"/>
</dbReference>
<name>A0ABR0M0C2_9PEZI</name>
<dbReference type="PANTHER" id="PTHR12882:SF1">
    <property type="entry name" value="TRANSCRIPTION ELONGATION FACTOR SPT4"/>
    <property type="match status" value="1"/>
</dbReference>
<dbReference type="Pfam" id="PF06093">
    <property type="entry name" value="Spt4"/>
    <property type="match status" value="1"/>
</dbReference>
<accession>A0ABR0M0C2</accession>
<sequence length="135" mass="14865">MTNYVPPSQQRFLRACMVCSIVQLQSRFHSLGCPNCEEFLELVGSQDNIHECTSQVFEGLITLADPGQSWVAKWQRLEGYVPGVYAVKVVGIWIREQQEEAEPAEKAGVGRIEKGLLKGTRADTSPATGGGHQCD</sequence>
<keyword evidence="6" id="KW-0539">Nucleus</keyword>
<keyword evidence="5" id="KW-0804">Transcription</keyword>
<dbReference type="InterPro" id="IPR009287">
    <property type="entry name" value="Spt4"/>
</dbReference>
<evidence type="ECO:0000256" key="7">
    <source>
        <dbReference type="ARBA" id="ARBA00023328"/>
    </source>
</evidence>